<evidence type="ECO:0000256" key="4">
    <source>
        <dbReference type="ARBA" id="ARBA00022801"/>
    </source>
</evidence>
<accession>A0A7L7LCB5</accession>
<dbReference type="InterPro" id="IPR023214">
    <property type="entry name" value="HAD_sf"/>
</dbReference>
<evidence type="ECO:0000256" key="6">
    <source>
        <dbReference type="ARBA" id="ARBA00031828"/>
    </source>
</evidence>
<dbReference type="PANTHER" id="PTHR42891:SF1">
    <property type="entry name" value="D-GLYCERO-BETA-D-MANNO-HEPTOSE-1,7-BISPHOSPHATE 7-PHOSPHATASE"/>
    <property type="match status" value="1"/>
</dbReference>
<dbReference type="GO" id="GO:0046872">
    <property type="term" value="F:metal ion binding"/>
    <property type="evidence" value="ECO:0007669"/>
    <property type="project" value="UniProtKB-KW"/>
</dbReference>
<keyword evidence="10" id="KW-0460">Magnesium</keyword>
<feature type="binding site" evidence="10">
    <location>
        <position position="12"/>
    </location>
    <ligand>
        <name>Mg(2+)</name>
        <dbReference type="ChEBI" id="CHEBI:18420"/>
    </ligand>
</feature>
<feature type="active site" description="Proton donor" evidence="8">
    <location>
        <position position="12"/>
    </location>
</feature>
<dbReference type="CDD" id="cd07503">
    <property type="entry name" value="HAD_HisB-N"/>
    <property type="match status" value="1"/>
</dbReference>
<feature type="site" description="Stabilizes the phosphoryl group" evidence="9">
    <location>
        <position position="53"/>
    </location>
</feature>
<name>A0A7L7LCB5_9BACT</name>
<dbReference type="PIRSF" id="PIRSF004682">
    <property type="entry name" value="GmhB"/>
    <property type="match status" value="1"/>
</dbReference>
<evidence type="ECO:0000256" key="7">
    <source>
        <dbReference type="PIRNR" id="PIRNR004682"/>
    </source>
</evidence>
<dbReference type="KEGG" id="add:HUW48_20940"/>
<gene>
    <name evidence="11" type="ORF">HUW48_20940</name>
</gene>
<dbReference type="GO" id="GO:0005737">
    <property type="term" value="C:cytoplasm"/>
    <property type="evidence" value="ECO:0007669"/>
    <property type="project" value="UniProtKB-SubCell"/>
</dbReference>
<keyword evidence="2 7" id="KW-0963">Cytoplasm</keyword>
<evidence type="ECO:0000256" key="2">
    <source>
        <dbReference type="ARBA" id="ARBA00022490"/>
    </source>
</evidence>
<evidence type="ECO:0000256" key="3">
    <source>
        <dbReference type="ARBA" id="ARBA00022723"/>
    </source>
</evidence>
<dbReference type="PANTHER" id="PTHR42891">
    <property type="entry name" value="D-GLYCERO-BETA-D-MANNO-HEPTOSE-1,7-BISPHOSPHATE 7-PHOSPHATASE"/>
    <property type="match status" value="1"/>
</dbReference>
<dbReference type="Proteomes" id="UP000514509">
    <property type="component" value="Chromosome"/>
</dbReference>
<feature type="binding site" evidence="10">
    <location>
        <position position="10"/>
    </location>
    <ligand>
        <name>Mg(2+)</name>
        <dbReference type="ChEBI" id="CHEBI:18420"/>
    </ligand>
</feature>
<keyword evidence="5 7" id="KW-0119">Carbohydrate metabolism</keyword>
<reference evidence="11 12" key="2">
    <citation type="submission" date="2020-08" db="EMBL/GenBank/DDBJ databases">
        <title>Adhaeribacter dokdonensis sp. nov., isolated from the rhizosphere of Elymus tsukushiensis, a plant native to the Dokdo Islands, Republic of Korea.</title>
        <authorList>
            <person name="Ghim S.Y."/>
        </authorList>
    </citation>
    <scope>NUCLEOTIDE SEQUENCE [LARGE SCALE GENOMIC DNA]</scope>
    <source>
        <strain evidence="11 12">KUDC8001</strain>
    </source>
</reference>
<dbReference type="GO" id="GO:0005975">
    <property type="term" value="P:carbohydrate metabolic process"/>
    <property type="evidence" value="ECO:0007669"/>
    <property type="project" value="InterPro"/>
</dbReference>
<feature type="site" description="Stabilizes the phosphoryl group" evidence="9">
    <location>
        <position position="102"/>
    </location>
</feature>
<evidence type="ECO:0000256" key="9">
    <source>
        <dbReference type="PIRSR" id="PIRSR004682-3"/>
    </source>
</evidence>
<dbReference type="InterPro" id="IPR036412">
    <property type="entry name" value="HAD-like_sf"/>
</dbReference>
<dbReference type="InterPro" id="IPR004446">
    <property type="entry name" value="Heptose_bisP_phosphatase"/>
</dbReference>
<comment type="subcellular location">
    <subcellularLocation>
        <location evidence="1 7">Cytoplasm</location>
    </subcellularLocation>
</comment>
<dbReference type="RefSeq" id="WP_182412792.1">
    <property type="nucleotide sequence ID" value="NZ_CP055153.1"/>
</dbReference>
<dbReference type="EMBL" id="CP055153">
    <property type="protein sequence ID" value="QMU30344.1"/>
    <property type="molecule type" value="Genomic_DNA"/>
</dbReference>
<comment type="cofactor">
    <cofactor evidence="10">
        <name>Mg(2+)</name>
        <dbReference type="ChEBI" id="CHEBI:18420"/>
    </cofactor>
</comment>
<evidence type="ECO:0000256" key="10">
    <source>
        <dbReference type="PIRSR" id="PIRSR004682-4"/>
    </source>
</evidence>
<organism evidence="11 12">
    <name type="scientific">Adhaeribacter radiodurans</name>
    <dbReference type="NCBI Taxonomy" id="2745197"/>
    <lineage>
        <taxon>Bacteria</taxon>
        <taxon>Pseudomonadati</taxon>
        <taxon>Bacteroidota</taxon>
        <taxon>Cytophagia</taxon>
        <taxon>Cytophagales</taxon>
        <taxon>Hymenobacteraceae</taxon>
        <taxon>Adhaeribacter</taxon>
    </lineage>
</organism>
<reference evidence="11 12" key="1">
    <citation type="submission" date="2020-06" db="EMBL/GenBank/DDBJ databases">
        <authorList>
            <person name="Hwang Y.J."/>
        </authorList>
    </citation>
    <scope>NUCLEOTIDE SEQUENCE [LARGE SCALE GENOMIC DNA]</scope>
    <source>
        <strain evidence="11 12">KUDC8001</strain>
    </source>
</reference>
<dbReference type="Gene3D" id="3.40.50.1000">
    <property type="entry name" value="HAD superfamily/HAD-like"/>
    <property type="match status" value="1"/>
</dbReference>
<proteinExistence type="inferred from homology"/>
<evidence type="ECO:0000256" key="1">
    <source>
        <dbReference type="ARBA" id="ARBA00004496"/>
    </source>
</evidence>
<evidence type="ECO:0000256" key="8">
    <source>
        <dbReference type="PIRSR" id="PIRSR004682-1"/>
    </source>
</evidence>
<evidence type="ECO:0000313" key="12">
    <source>
        <dbReference type="Proteomes" id="UP000514509"/>
    </source>
</evidence>
<feature type="active site" description="Nucleophile" evidence="8">
    <location>
        <position position="10"/>
    </location>
</feature>
<dbReference type="Pfam" id="PF13242">
    <property type="entry name" value="Hydrolase_like"/>
    <property type="match status" value="1"/>
</dbReference>
<comment type="similarity">
    <text evidence="7">Belongs to the gmhB family.</text>
</comment>
<evidence type="ECO:0000256" key="5">
    <source>
        <dbReference type="ARBA" id="ARBA00023277"/>
    </source>
</evidence>
<dbReference type="InterPro" id="IPR006543">
    <property type="entry name" value="Histidinol-phos"/>
</dbReference>
<dbReference type="NCBIfam" id="TIGR01656">
    <property type="entry name" value="Histidinol-ppas"/>
    <property type="match status" value="1"/>
</dbReference>
<feature type="binding site" evidence="10">
    <location>
        <position position="127"/>
    </location>
    <ligand>
        <name>Mg(2+)</name>
        <dbReference type="ChEBI" id="CHEBI:18420"/>
    </ligand>
</feature>
<dbReference type="SUPFAM" id="SSF56784">
    <property type="entry name" value="HAD-like"/>
    <property type="match status" value="1"/>
</dbReference>
<feature type="site" description="Contributes to substrate recognition" evidence="9">
    <location>
        <position position="101"/>
    </location>
</feature>
<protein>
    <recommendedName>
        <fullName evidence="6 7">D,D-heptose 1,7-bisphosphate phosphatase</fullName>
        <ecNumber evidence="7">3.1.3.-</ecNumber>
    </recommendedName>
</protein>
<dbReference type="GO" id="GO:0016791">
    <property type="term" value="F:phosphatase activity"/>
    <property type="evidence" value="ECO:0007669"/>
    <property type="project" value="InterPro"/>
</dbReference>
<sequence length="171" mass="19118">MTKQKCIFLDRDGVLNVERGDYTYLPEDFILENKVPEALALLKQRGFLLIVITNQGGLAKGLFSRAQMEACHQKLLQNCNYAIDAIYYAPAHPAISASLARKPDSLMLEKAIAKFNISPAESWFVGDQLRDMQAAEKVGVNGILVGPHSPATYIRQQHNLWEATRFIITQA</sequence>
<dbReference type="InterPro" id="IPR006549">
    <property type="entry name" value="HAD-SF_hydro_IIIA"/>
</dbReference>
<dbReference type="AlphaFoldDB" id="A0A7L7LCB5"/>
<evidence type="ECO:0000313" key="11">
    <source>
        <dbReference type="EMBL" id="QMU30344.1"/>
    </source>
</evidence>
<keyword evidence="4 7" id="KW-0378">Hydrolase</keyword>
<keyword evidence="3 10" id="KW-0479">Metal-binding</keyword>
<dbReference type="NCBIfam" id="TIGR01662">
    <property type="entry name" value="HAD-SF-IIIA"/>
    <property type="match status" value="1"/>
</dbReference>
<dbReference type="EC" id="3.1.3.-" evidence="7"/>
<keyword evidence="12" id="KW-1185">Reference proteome</keyword>